<dbReference type="Pfam" id="PF00188">
    <property type="entry name" value="CAP"/>
    <property type="match status" value="1"/>
</dbReference>
<protein>
    <recommendedName>
        <fullName evidence="2">SCP domain-containing protein</fullName>
    </recommendedName>
</protein>
<dbReference type="InterPro" id="IPR014044">
    <property type="entry name" value="CAP_dom"/>
</dbReference>
<dbReference type="Proteomes" id="UP001152607">
    <property type="component" value="Unassembled WGS sequence"/>
</dbReference>
<comment type="caution">
    <text evidence="3">The sequence shown here is derived from an EMBL/GenBank/DDBJ whole genome shotgun (WGS) entry which is preliminary data.</text>
</comment>
<feature type="signal peptide" evidence="1">
    <location>
        <begin position="1"/>
        <end position="17"/>
    </location>
</feature>
<dbReference type="SMART" id="SM00198">
    <property type="entry name" value="SCP"/>
    <property type="match status" value="1"/>
</dbReference>
<keyword evidence="4" id="KW-1185">Reference proteome</keyword>
<accession>A0A9W4XHM1</accession>
<dbReference type="PANTHER" id="PTHR10334">
    <property type="entry name" value="CYSTEINE-RICH SECRETORY PROTEIN-RELATED"/>
    <property type="match status" value="1"/>
</dbReference>
<dbReference type="OrthoDB" id="337038at2759"/>
<feature type="chain" id="PRO_5040729235" description="SCP domain-containing protein" evidence="1">
    <location>
        <begin position="18"/>
        <end position="208"/>
    </location>
</feature>
<organism evidence="3 4">
    <name type="scientific">Periconia digitata</name>
    <dbReference type="NCBI Taxonomy" id="1303443"/>
    <lineage>
        <taxon>Eukaryota</taxon>
        <taxon>Fungi</taxon>
        <taxon>Dikarya</taxon>
        <taxon>Ascomycota</taxon>
        <taxon>Pezizomycotina</taxon>
        <taxon>Dothideomycetes</taxon>
        <taxon>Pleosporomycetidae</taxon>
        <taxon>Pleosporales</taxon>
        <taxon>Massarineae</taxon>
        <taxon>Periconiaceae</taxon>
        <taxon>Periconia</taxon>
    </lineage>
</organism>
<dbReference type="InterPro" id="IPR035940">
    <property type="entry name" value="CAP_sf"/>
</dbReference>
<evidence type="ECO:0000256" key="1">
    <source>
        <dbReference type="SAM" id="SignalP"/>
    </source>
</evidence>
<reference evidence="3" key="1">
    <citation type="submission" date="2023-01" db="EMBL/GenBank/DDBJ databases">
        <authorList>
            <person name="Van Ghelder C."/>
            <person name="Rancurel C."/>
        </authorList>
    </citation>
    <scope>NUCLEOTIDE SEQUENCE</scope>
    <source>
        <strain evidence="3">CNCM I-4278</strain>
    </source>
</reference>
<keyword evidence="1" id="KW-0732">Signal</keyword>
<dbReference type="InterPro" id="IPR001283">
    <property type="entry name" value="CRISP-related"/>
</dbReference>
<dbReference type="SUPFAM" id="SSF55797">
    <property type="entry name" value="PR-1-like"/>
    <property type="match status" value="1"/>
</dbReference>
<proteinExistence type="predicted"/>
<evidence type="ECO:0000313" key="4">
    <source>
        <dbReference type="Proteomes" id="UP001152607"/>
    </source>
</evidence>
<evidence type="ECO:0000259" key="2">
    <source>
        <dbReference type="SMART" id="SM00198"/>
    </source>
</evidence>
<dbReference type="Gene3D" id="3.40.33.10">
    <property type="entry name" value="CAP"/>
    <property type="match status" value="1"/>
</dbReference>
<gene>
    <name evidence="3" type="ORF">PDIGIT_LOCUS5290</name>
</gene>
<dbReference type="PRINTS" id="PR00837">
    <property type="entry name" value="V5TPXLIKE"/>
</dbReference>
<evidence type="ECO:0000313" key="3">
    <source>
        <dbReference type="EMBL" id="CAI6332258.1"/>
    </source>
</evidence>
<name>A0A9W4XHM1_9PLEO</name>
<dbReference type="AlphaFoldDB" id="A0A9W4XHM1"/>
<sequence>MKLCISLLVAIANVVLAVPAAVVQSVEARHLNQDVPSIDDPNFIKTVMDAHWFWRRMHCAQELSWDPNLAQQALTSANSCSRNVQHDKVGSNLSGVTPPPSEYEQWIKMARDCIHGWHEEEPKYPYGSPQIEAHAGYLHFTQMVWRDTTRIGCAMSNCNDLTDSSPARIYCFYETPGNNVVEGEFERNVWPPVCYAPSRQEAEHRFGY</sequence>
<dbReference type="EMBL" id="CAOQHR010000003">
    <property type="protein sequence ID" value="CAI6332258.1"/>
    <property type="molecule type" value="Genomic_DNA"/>
</dbReference>
<feature type="domain" description="SCP" evidence="2">
    <location>
        <begin position="42"/>
        <end position="181"/>
    </location>
</feature>